<evidence type="ECO:0000256" key="3">
    <source>
        <dbReference type="SAM" id="SignalP"/>
    </source>
</evidence>
<keyword evidence="2" id="KW-0472">Membrane</keyword>
<evidence type="ECO:0000256" key="2">
    <source>
        <dbReference type="SAM" id="Phobius"/>
    </source>
</evidence>
<dbReference type="EMBL" id="JAWQEG010001996">
    <property type="protein sequence ID" value="KAK3875199.1"/>
    <property type="molecule type" value="Genomic_DNA"/>
</dbReference>
<feature type="chain" id="PRO_5042231458" evidence="3">
    <location>
        <begin position="27"/>
        <end position="200"/>
    </location>
</feature>
<protein>
    <submittedName>
        <fullName evidence="4">Uncharacterized protein</fullName>
    </submittedName>
</protein>
<feature type="transmembrane region" description="Helical" evidence="2">
    <location>
        <begin position="137"/>
        <end position="160"/>
    </location>
</feature>
<comment type="caution">
    <text evidence="4">The sequence shown here is derived from an EMBL/GenBank/DDBJ whole genome shotgun (WGS) entry which is preliminary data.</text>
</comment>
<feature type="transmembrane region" description="Helical" evidence="2">
    <location>
        <begin position="102"/>
        <end position="125"/>
    </location>
</feature>
<reference evidence="4" key="1">
    <citation type="submission" date="2023-10" db="EMBL/GenBank/DDBJ databases">
        <title>Genome assemblies of two species of porcelain crab, Petrolisthes cinctipes and Petrolisthes manimaculis (Anomura: Porcellanidae).</title>
        <authorList>
            <person name="Angst P."/>
        </authorList>
    </citation>
    <scope>NUCLEOTIDE SEQUENCE</scope>
    <source>
        <strain evidence="4">PB745_01</strain>
        <tissue evidence="4">Gill</tissue>
    </source>
</reference>
<gene>
    <name evidence="4" type="ORF">Pcinc_019898</name>
</gene>
<feature type="region of interest" description="Disordered" evidence="1">
    <location>
        <begin position="34"/>
        <end position="54"/>
    </location>
</feature>
<sequence>MNISPVQHFSQVLIILLSAYTLAVIGKEVGVGNDGPLPSSSPPHQPPTSSYVGPPSPTSIRHLYDSPPNHYDIRTHQQKQPPHTFTYLHQHQPTNTYAEQVLLLYLLLIAIWEGHNTGLVAKWVDKGIKLLSDVFPVVVYVVIIISILTFLGVINVPFFYSVTEARELLDQALAITDLNQLANTVQLAIEKYNKHFPMDN</sequence>
<evidence type="ECO:0000313" key="5">
    <source>
        <dbReference type="Proteomes" id="UP001286313"/>
    </source>
</evidence>
<proteinExistence type="predicted"/>
<evidence type="ECO:0000256" key="1">
    <source>
        <dbReference type="SAM" id="MobiDB-lite"/>
    </source>
</evidence>
<organism evidence="4 5">
    <name type="scientific">Petrolisthes cinctipes</name>
    <name type="common">Flat porcelain crab</name>
    <dbReference type="NCBI Taxonomy" id="88211"/>
    <lineage>
        <taxon>Eukaryota</taxon>
        <taxon>Metazoa</taxon>
        <taxon>Ecdysozoa</taxon>
        <taxon>Arthropoda</taxon>
        <taxon>Crustacea</taxon>
        <taxon>Multicrustacea</taxon>
        <taxon>Malacostraca</taxon>
        <taxon>Eumalacostraca</taxon>
        <taxon>Eucarida</taxon>
        <taxon>Decapoda</taxon>
        <taxon>Pleocyemata</taxon>
        <taxon>Anomura</taxon>
        <taxon>Galatheoidea</taxon>
        <taxon>Porcellanidae</taxon>
        <taxon>Petrolisthes</taxon>
    </lineage>
</organism>
<feature type="signal peptide" evidence="3">
    <location>
        <begin position="1"/>
        <end position="26"/>
    </location>
</feature>
<keyword evidence="5" id="KW-1185">Reference proteome</keyword>
<keyword evidence="3" id="KW-0732">Signal</keyword>
<dbReference type="Proteomes" id="UP001286313">
    <property type="component" value="Unassembled WGS sequence"/>
</dbReference>
<accession>A0AAE1KJQ0</accession>
<dbReference type="AlphaFoldDB" id="A0AAE1KJQ0"/>
<keyword evidence="2" id="KW-0812">Transmembrane</keyword>
<keyword evidence="2" id="KW-1133">Transmembrane helix</keyword>
<name>A0AAE1KJQ0_PETCI</name>
<evidence type="ECO:0000313" key="4">
    <source>
        <dbReference type="EMBL" id="KAK3875199.1"/>
    </source>
</evidence>